<keyword evidence="6" id="KW-1185">Reference proteome</keyword>
<evidence type="ECO:0000256" key="2">
    <source>
        <dbReference type="RuleBase" id="RU361183"/>
    </source>
</evidence>
<proteinExistence type="predicted"/>
<dbReference type="AlphaFoldDB" id="A0A672H6Y2"/>
<dbReference type="SUPFAM" id="SSF55486">
    <property type="entry name" value="Metalloproteases ('zincins'), catalytic domain"/>
    <property type="match status" value="1"/>
</dbReference>
<dbReference type="SMART" id="SM00235">
    <property type="entry name" value="ZnMc"/>
    <property type="match status" value="1"/>
</dbReference>
<keyword evidence="3" id="KW-0472">Membrane</keyword>
<evidence type="ECO:0000256" key="1">
    <source>
        <dbReference type="PROSITE-ProRule" id="PRU01211"/>
    </source>
</evidence>
<protein>
    <recommendedName>
        <fullName evidence="2">Metalloendopeptidase</fullName>
        <ecNumber evidence="2">3.4.24.-</ecNumber>
    </recommendedName>
</protein>
<organism evidence="5 6">
    <name type="scientific">Salarias fasciatus</name>
    <name type="common">Jewelled blenny</name>
    <name type="synonym">Blennius fasciatus</name>
    <dbReference type="NCBI Taxonomy" id="181472"/>
    <lineage>
        <taxon>Eukaryota</taxon>
        <taxon>Metazoa</taxon>
        <taxon>Chordata</taxon>
        <taxon>Craniata</taxon>
        <taxon>Vertebrata</taxon>
        <taxon>Euteleostomi</taxon>
        <taxon>Actinopterygii</taxon>
        <taxon>Neopterygii</taxon>
        <taxon>Teleostei</taxon>
        <taxon>Neoteleostei</taxon>
        <taxon>Acanthomorphata</taxon>
        <taxon>Ovalentaria</taxon>
        <taxon>Blenniimorphae</taxon>
        <taxon>Blenniiformes</taxon>
        <taxon>Blennioidei</taxon>
        <taxon>Blenniidae</taxon>
        <taxon>Salariinae</taxon>
        <taxon>Salarias</taxon>
    </lineage>
</organism>
<dbReference type="OMA" id="IHPLSVC"/>
<dbReference type="GO" id="GO:0004222">
    <property type="term" value="F:metalloendopeptidase activity"/>
    <property type="evidence" value="ECO:0007669"/>
    <property type="project" value="UniProtKB-UniRule"/>
</dbReference>
<dbReference type="PRINTS" id="PR00480">
    <property type="entry name" value="ASTACIN"/>
</dbReference>
<dbReference type="InterPro" id="IPR024079">
    <property type="entry name" value="MetalloPept_cat_dom_sf"/>
</dbReference>
<evidence type="ECO:0000313" key="5">
    <source>
        <dbReference type="Ensembl" id="ENSSFAP00005024825.1"/>
    </source>
</evidence>
<keyword evidence="1 2" id="KW-0378">Hydrolase</keyword>
<feature type="domain" description="Peptidase M12A" evidence="4">
    <location>
        <begin position="76"/>
        <end position="275"/>
    </location>
</feature>
<comment type="cofactor">
    <cofactor evidence="1 2">
        <name>Zn(2+)</name>
        <dbReference type="ChEBI" id="CHEBI:29105"/>
    </cofactor>
    <text evidence="1 2">Binds 1 zinc ion per subunit.</text>
</comment>
<name>A0A672H6Y2_SALFA</name>
<keyword evidence="1 2" id="KW-0479">Metal-binding</keyword>
<dbReference type="InParanoid" id="A0A672H6Y2"/>
<dbReference type="InterPro" id="IPR001506">
    <property type="entry name" value="Peptidase_M12A"/>
</dbReference>
<keyword evidence="1 2" id="KW-0645">Protease</keyword>
<dbReference type="Proteomes" id="UP000472267">
    <property type="component" value="Chromosome 1"/>
</dbReference>
<keyword evidence="1 2" id="KW-0482">Metalloprotease</keyword>
<reference evidence="5" key="2">
    <citation type="submission" date="2025-08" db="UniProtKB">
        <authorList>
            <consortium name="Ensembl"/>
        </authorList>
    </citation>
    <scope>IDENTIFICATION</scope>
</reference>
<reference evidence="5" key="1">
    <citation type="submission" date="2019-06" db="EMBL/GenBank/DDBJ databases">
        <authorList>
            <consortium name="Wellcome Sanger Institute Data Sharing"/>
        </authorList>
    </citation>
    <scope>NUCLEOTIDE SEQUENCE [LARGE SCALE GENOMIC DNA]</scope>
</reference>
<feature type="active site" evidence="1">
    <location>
        <position position="175"/>
    </location>
</feature>
<dbReference type="GO" id="GO:0006508">
    <property type="term" value="P:proteolysis"/>
    <property type="evidence" value="ECO:0007669"/>
    <property type="project" value="UniProtKB-KW"/>
</dbReference>
<feature type="binding site" evidence="1">
    <location>
        <position position="178"/>
    </location>
    <ligand>
        <name>Zn(2+)</name>
        <dbReference type="ChEBI" id="CHEBI:29105"/>
        <note>catalytic</note>
    </ligand>
</feature>
<dbReference type="Ensembl" id="ENSSFAT00005025831.1">
    <property type="protein sequence ID" value="ENSSFAP00005024825.1"/>
    <property type="gene ID" value="ENSSFAG00005012792.1"/>
</dbReference>
<dbReference type="PANTHER" id="PTHR10127:SF899">
    <property type="entry name" value="ASTACIN-LIKE METALLOENDOPEPTIDASE-RELATED"/>
    <property type="match status" value="1"/>
</dbReference>
<feature type="binding site" evidence="1">
    <location>
        <position position="184"/>
    </location>
    <ligand>
        <name>Zn(2+)</name>
        <dbReference type="ChEBI" id="CHEBI:29105"/>
        <note>catalytic</note>
    </ligand>
</feature>
<keyword evidence="3" id="KW-0812">Transmembrane</keyword>
<feature type="transmembrane region" description="Helical" evidence="3">
    <location>
        <begin position="7"/>
        <end position="26"/>
    </location>
</feature>
<dbReference type="Pfam" id="PF01400">
    <property type="entry name" value="Astacin"/>
    <property type="match status" value="1"/>
</dbReference>
<feature type="binding site" evidence="1">
    <location>
        <position position="174"/>
    </location>
    <ligand>
        <name>Zn(2+)</name>
        <dbReference type="ChEBI" id="CHEBI:29105"/>
        <note>catalytic</note>
    </ligand>
</feature>
<comment type="caution">
    <text evidence="1">Lacks conserved residue(s) required for the propagation of feature annotation.</text>
</comment>
<reference evidence="5" key="3">
    <citation type="submission" date="2025-09" db="UniProtKB">
        <authorList>
            <consortium name="Ensembl"/>
        </authorList>
    </citation>
    <scope>IDENTIFICATION</scope>
</reference>
<dbReference type="GO" id="GO:0008270">
    <property type="term" value="F:zinc ion binding"/>
    <property type="evidence" value="ECO:0007669"/>
    <property type="project" value="UniProtKB-UniRule"/>
</dbReference>
<evidence type="ECO:0000256" key="3">
    <source>
        <dbReference type="SAM" id="Phobius"/>
    </source>
</evidence>
<sequence length="275" mass="31959">MAPITKISFKFLLNCPCCGIFFYYYYYYYIKITWNNVTVSVCFGQVLDVGLWLLLSCCSAETALVHGDIIPSPAKNAVPCTARGCKWRKYGRYVYVPVSFSRSYSRNEMNTIIRGLLTFHSTTCIRFVWRRWWHSSYIYFFSGSGCWSYLGRQSRGQRISLKKNGCLHNGIIQHEVLHALGFHHEQVRSDRDEHVRILFENILQGLEGNFKKVETNNLGTPYDLTSVMQYYKYAFSKNGKPTILAKSDPDLNFGYSDAMTQNDIDRVNRLYQCCE</sequence>
<dbReference type="Gene3D" id="3.40.390.10">
    <property type="entry name" value="Collagenase (Catalytic Domain)"/>
    <property type="match status" value="1"/>
</dbReference>
<dbReference type="PANTHER" id="PTHR10127">
    <property type="entry name" value="DISCOIDIN, CUB, EGF, LAMININ , AND ZINC METALLOPROTEASE DOMAIN CONTAINING"/>
    <property type="match status" value="1"/>
</dbReference>
<dbReference type="PROSITE" id="PS51864">
    <property type="entry name" value="ASTACIN"/>
    <property type="match status" value="1"/>
</dbReference>
<dbReference type="EC" id="3.4.24.-" evidence="2"/>
<keyword evidence="3" id="KW-1133">Transmembrane helix</keyword>
<keyword evidence="1 2" id="KW-0862">Zinc</keyword>
<evidence type="ECO:0000313" key="6">
    <source>
        <dbReference type="Proteomes" id="UP000472267"/>
    </source>
</evidence>
<evidence type="ECO:0000259" key="4">
    <source>
        <dbReference type="PROSITE" id="PS51864"/>
    </source>
</evidence>
<accession>A0A672H6Y2</accession>
<dbReference type="InterPro" id="IPR006026">
    <property type="entry name" value="Peptidase_Metallo"/>
</dbReference>